<dbReference type="HAMAP" id="MF_00208">
    <property type="entry name" value="MurE"/>
    <property type="match status" value="1"/>
</dbReference>
<proteinExistence type="inferred from homology"/>
<evidence type="ECO:0000256" key="3">
    <source>
        <dbReference type="RuleBase" id="RU004135"/>
    </source>
</evidence>
<dbReference type="PANTHER" id="PTHR23135:SF4">
    <property type="entry name" value="UDP-N-ACETYLMURAMOYL-L-ALANYL-D-GLUTAMATE--2,6-DIAMINOPIMELATE LIGASE MURE HOMOLOG, CHLOROPLASTIC"/>
    <property type="match status" value="1"/>
</dbReference>
<evidence type="ECO:0000259" key="4">
    <source>
        <dbReference type="Pfam" id="PF02875"/>
    </source>
</evidence>
<evidence type="ECO:0000259" key="5">
    <source>
        <dbReference type="Pfam" id="PF08245"/>
    </source>
</evidence>
<organism evidence="6">
    <name type="scientific">Polynucleobacter sp. UK-FUSCHL-C3</name>
    <dbReference type="NCBI Taxonomy" id="2955208"/>
    <lineage>
        <taxon>Bacteria</taxon>
        <taxon>Pseudomonadati</taxon>
        <taxon>Pseudomonadota</taxon>
        <taxon>Betaproteobacteria</taxon>
        <taxon>Burkholderiales</taxon>
        <taxon>Burkholderiaceae</taxon>
        <taxon>Polynucleobacter</taxon>
    </lineage>
</organism>
<dbReference type="EC" id="6.3.2.13" evidence="2"/>
<accession>A0AAU8A3A1</accession>
<evidence type="ECO:0000256" key="1">
    <source>
        <dbReference type="ARBA" id="ARBA00005898"/>
    </source>
</evidence>
<dbReference type="Gene3D" id="3.40.1190.10">
    <property type="entry name" value="Mur-like, catalytic domain"/>
    <property type="match status" value="1"/>
</dbReference>
<keyword evidence="2 3" id="KW-0573">Peptidoglycan synthesis</keyword>
<dbReference type="InterPro" id="IPR035911">
    <property type="entry name" value="MurE/MurF_N"/>
</dbReference>
<dbReference type="InterPro" id="IPR004101">
    <property type="entry name" value="Mur_ligase_C"/>
</dbReference>
<dbReference type="GO" id="GO:0009252">
    <property type="term" value="P:peptidoglycan biosynthetic process"/>
    <property type="evidence" value="ECO:0007669"/>
    <property type="project" value="UniProtKB-UniRule"/>
</dbReference>
<evidence type="ECO:0000256" key="2">
    <source>
        <dbReference type="HAMAP-Rule" id="MF_00208"/>
    </source>
</evidence>
<evidence type="ECO:0000313" key="6">
    <source>
        <dbReference type="EMBL" id="XCC57866.1"/>
    </source>
</evidence>
<feature type="binding site" evidence="2">
    <location>
        <position position="183"/>
    </location>
    <ligand>
        <name>UDP-N-acetyl-alpha-D-muramoyl-L-alanyl-D-glutamate</name>
        <dbReference type="ChEBI" id="CHEBI:83900"/>
    </ligand>
</feature>
<dbReference type="NCBIfam" id="NF001126">
    <property type="entry name" value="PRK00139.1-4"/>
    <property type="match status" value="1"/>
</dbReference>
<keyword evidence="2 3" id="KW-0132">Cell division</keyword>
<comment type="pathway">
    <text evidence="2 3">Cell wall biogenesis; peptidoglycan biosynthesis.</text>
</comment>
<protein>
    <recommendedName>
        <fullName evidence="2">UDP-N-acetylmuramoyl-L-alanyl-D-glutamate--2,6-diaminopimelate ligase</fullName>
        <ecNumber evidence="2">6.3.2.13</ecNumber>
    </recommendedName>
    <alternativeName>
        <fullName evidence="2">Meso-A2pm-adding enzyme</fullName>
    </alternativeName>
    <alternativeName>
        <fullName evidence="2">Meso-diaminopimelate-adding enzyme</fullName>
    </alternativeName>
    <alternativeName>
        <fullName evidence="2">UDP-MurNAc-L-Ala-D-Glu:meso-diaminopimelate ligase</fullName>
    </alternativeName>
    <alternativeName>
        <fullName evidence="2">UDP-MurNAc-tripeptide synthetase</fullName>
    </alternativeName>
    <alternativeName>
        <fullName evidence="2">UDP-N-acetylmuramyl-tripeptide synthetase</fullName>
    </alternativeName>
</protein>
<keyword evidence="2" id="KW-0547">Nucleotide-binding</keyword>
<comment type="caution">
    <text evidence="2">Lacks conserved residue(s) required for the propagation of feature annotation.</text>
</comment>
<feature type="modified residue" description="N6-carboxylysine" evidence="2">
    <location>
        <position position="223"/>
    </location>
</feature>
<comment type="cofactor">
    <cofactor evidence="2">
        <name>Mg(2+)</name>
        <dbReference type="ChEBI" id="CHEBI:18420"/>
    </cofactor>
</comment>
<dbReference type="Gene3D" id="3.40.1390.10">
    <property type="entry name" value="MurE/MurF, N-terminal domain"/>
    <property type="match status" value="1"/>
</dbReference>
<comment type="PTM">
    <text evidence="2">Carboxylation is probably crucial for Mg(2+) binding and, consequently, for the gamma-phosphate positioning of ATP.</text>
</comment>
<feature type="binding site" evidence="2">
    <location>
        <position position="403"/>
    </location>
    <ligand>
        <name>meso-2,6-diaminopimelate</name>
        <dbReference type="ChEBI" id="CHEBI:57791"/>
    </ligand>
</feature>
<comment type="function">
    <text evidence="2">Catalyzes the addition of meso-diaminopimelic acid to the nucleotide precursor UDP-N-acetylmuramoyl-L-alanyl-D-glutamate (UMAG) in the biosynthesis of bacterial cell-wall peptidoglycan.</text>
</comment>
<feature type="binding site" evidence="2">
    <location>
        <position position="485"/>
    </location>
    <ligand>
        <name>meso-2,6-diaminopimelate</name>
        <dbReference type="ChEBI" id="CHEBI:57791"/>
    </ligand>
</feature>
<keyword evidence="2 3" id="KW-0961">Cell wall biogenesis/degradation</keyword>
<keyword evidence="2" id="KW-0963">Cytoplasm</keyword>
<gene>
    <name evidence="2" type="primary">murE</name>
    <name evidence="6" type="ORF">NKE59_00820</name>
</gene>
<feature type="binding site" evidence="2">
    <location>
        <begin position="427"/>
        <end position="430"/>
    </location>
    <ligand>
        <name>meso-2,6-diaminopimelate</name>
        <dbReference type="ChEBI" id="CHEBI:57791"/>
    </ligand>
</feature>
<dbReference type="PANTHER" id="PTHR23135">
    <property type="entry name" value="MUR LIGASE FAMILY MEMBER"/>
    <property type="match status" value="1"/>
</dbReference>
<dbReference type="GO" id="GO:0008765">
    <property type="term" value="F:UDP-N-acetylmuramoylalanyl-D-glutamate-2,6-diaminopimelate ligase activity"/>
    <property type="evidence" value="ECO:0007669"/>
    <property type="project" value="UniProtKB-UniRule"/>
</dbReference>
<feature type="binding site" evidence="2">
    <location>
        <begin position="117"/>
        <end position="123"/>
    </location>
    <ligand>
        <name>ATP</name>
        <dbReference type="ChEBI" id="CHEBI:30616"/>
    </ligand>
</feature>
<dbReference type="GO" id="GO:0000287">
    <property type="term" value="F:magnesium ion binding"/>
    <property type="evidence" value="ECO:0007669"/>
    <property type="project" value="UniProtKB-UniRule"/>
</dbReference>
<dbReference type="InterPro" id="IPR005761">
    <property type="entry name" value="UDP-N-AcMur-Glu-dNH2Pim_ligase"/>
</dbReference>
<feature type="domain" description="Mur ligase C-terminal" evidence="4">
    <location>
        <begin position="349"/>
        <end position="487"/>
    </location>
</feature>
<comment type="similarity">
    <text evidence="1 2">Belongs to the MurCDEF family. MurE subfamily.</text>
</comment>
<feature type="short sequence motif" description="Meso-diaminopimelate recognition motif" evidence="2">
    <location>
        <begin position="427"/>
        <end position="430"/>
    </location>
</feature>
<dbReference type="EMBL" id="CP099959">
    <property type="protein sequence ID" value="XCC57866.1"/>
    <property type="molecule type" value="Genomic_DNA"/>
</dbReference>
<sequence>MNRHEALLHLQQVVEPTARISADSRQIKVGDIFMAYAVGHSKALRDGRPYISKALELGVACVLYQANHDRSESPSWESDLDDERCICVENLADDAGWIAAEWYGSPSQTLKLIGVTGTNGKTSVTQWLAQTLSKHAAVIGTLGIGFSDQLHDVGYTTPDAPRLQTELFKLKQLGAQYVALEVSSHALDQGRVNGTHFDCAVFTNLSRDHLDYHGTMAEYGATKAKLFKEFDAKRIVINIDDSFGRSLFMDLMNRDDKMIWLYALNPAAFHNLEKLQDRFKPVYLQEFYFIENAYQCKIVIDGKVYPCTIPVLGEFNLQNALAVIATLIAEGIAIPEALRQVECLRPVRGRMEIIKGAKADAPMMVVDYAHTPDALQKVLETLRPIAAIRQGQIYCVFGCGGDRDREKRPMMGQIAREGSDHLVITSDNPRSEDPLQIMQMIFAGVRQVTNRKEDSKTVEMIADRAAAIMSAVRQASPQDIVLVAGKGHETTQEVNGKRFDFSDQAHLRLASGGAV</sequence>
<dbReference type="InterPro" id="IPR036615">
    <property type="entry name" value="Mur_ligase_C_dom_sf"/>
</dbReference>
<dbReference type="InterPro" id="IPR036565">
    <property type="entry name" value="Mur-like_cat_sf"/>
</dbReference>
<keyword evidence="2 6" id="KW-0436">Ligase</keyword>
<dbReference type="Pfam" id="PF08245">
    <property type="entry name" value="Mur_ligase_M"/>
    <property type="match status" value="1"/>
</dbReference>
<dbReference type="GO" id="GO:0051301">
    <property type="term" value="P:cell division"/>
    <property type="evidence" value="ECO:0007669"/>
    <property type="project" value="UniProtKB-KW"/>
</dbReference>
<comment type="subcellular location">
    <subcellularLocation>
        <location evidence="2 3">Cytoplasm</location>
    </subcellularLocation>
</comment>
<dbReference type="GO" id="GO:0071555">
    <property type="term" value="P:cell wall organization"/>
    <property type="evidence" value="ECO:0007669"/>
    <property type="project" value="UniProtKB-KW"/>
</dbReference>
<dbReference type="GO" id="GO:0005524">
    <property type="term" value="F:ATP binding"/>
    <property type="evidence" value="ECO:0007669"/>
    <property type="project" value="UniProtKB-UniRule"/>
</dbReference>
<keyword evidence="2" id="KW-0460">Magnesium</keyword>
<dbReference type="Gene3D" id="3.90.190.20">
    <property type="entry name" value="Mur ligase, C-terminal domain"/>
    <property type="match status" value="1"/>
</dbReference>
<feature type="binding site" evidence="2">
    <location>
        <begin position="156"/>
        <end position="157"/>
    </location>
    <ligand>
        <name>UDP-N-acetyl-alpha-D-muramoyl-L-alanyl-D-glutamate</name>
        <dbReference type="ChEBI" id="CHEBI:83900"/>
    </ligand>
</feature>
<name>A0AAU8A3A1_9BURK</name>
<feature type="domain" description="Mur ligase central" evidence="5">
    <location>
        <begin position="115"/>
        <end position="326"/>
    </location>
</feature>
<feature type="binding site" evidence="2">
    <location>
        <position position="24"/>
    </location>
    <ligand>
        <name>UDP-N-acetyl-alpha-D-muramoyl-L-alanyl-D-glutamate</name>
        <dbReference type="ChEBI" id="CHEBI:83900"/>
    </ligand>
</feature>
<dbReference type="SUPFAM" id="SSF63418">
    <property type="entry name" value="MurE/MurF N-terminal domain"/>
    <property type="match status" value="1"/>
</dbReference>
<dbReference type="SUPFAM" id="SSF53623">
    <property type="entry name" value="MurD-like peptide ligases, catalytic domain"/>
    <property type="match status" value="1"/>
</dbReference>
<dbReference type="GO" id="GO:0005737">
    <property type="term" value="C:cytoplasm"/>
    <property type="evidence" value="ECO:0007669"/>
    <property type="project" value="UniProtKB-SubCell"/>
</dbReference>
<feature type="binding site" evidence="2">
    <location>
        <position position="189"/>
    </location>
    <ligand>
        <name>UDP-N-acetyl-alpha-D-muramoyl-L-alanyl-D-glutamate</name>
        <dbReference type="ChEBI" id="CHEBI:83900"/>
    </ligand>
</feature>
<dbReference type="NCBIfam" id="TIGR01085">
    <property type="entry name" value="murE"/>
    <property type="match status" value="1"/>
</dbReference>
<dbReference type="SUPFAM" id="SSF53244">
    <property type="entry name" value="MurD-like peptide ligases, peptide-binding domain"/>
    <property type="match status" value="1"/>
</dbReference>
<dbReference type="GO" id="GO:0008360">
    <property type="term" value="P:regulation of cell shape"/>
    <property type="evidence" value="ECO:0007669"/>
    <property type="project" value="UniProtKB-KW"/>
</dbReference>
<comment type="catalytic activity">
    <reaction evidence="2">
        <text>UDP-N-acetyl-alpha-D-muramoyl-L-alanyl-D-glutamate + meso-2,6-diaminopimelate + ATP = UDP-N-acetyl-alpha-D-muramoyl-L-alanyl-gamma-D-glutamyl-meso-2,6-diaminopimelate + ADP + phosphate + H(+)</text>
        <dbReference type="Rhea" id="RHEA:23676"/>
        <dbReference type="ChEBI" id="CHEBI:15378"/>
        <dbReference type="ChEBI" id="CHEBI:30616"/>
        <dbReference type="ChEBI" id="CHEBI:43474"/>
        <dbReference type="ChEBI" id="CHEBI:57791"/>
        <dbReference type="ChEBI" id="CHEBI:83900"/>
        <dbReference type="ChEBI" id="CHEBI:83905"/>
        <dbReference type="ChEBI" id="CHEBI:456216"/>
        <dbReference type="EC" id="6.3.2.13"/>
    </reaction>
</comment>
<dbReference type="RefSeq" id="WP_353438978.1">
    <property type="nucleotide sequence ID" value="NZ_CP099959.1"/>
</dbReference>
<dbReference type="InterPro" id="IPR013221">
    <property type="entry name" value="Mur_ligase_cen"/>
</dbReference>
<feature type="binding site" evidence="2">
    <location>
        <position position="489"/>
    </location>
    <ligand>
        <name>meso-2,6-diaminopimelate</name>
        <dbReference type="ChEBI" id="CHEBI:57791"/>
    </ligand>
</feature>
<dbReference type="AlphaFoldDB" id="A0AAU8A3A1"/>
<keyword evidence="2 3" id="KW-0131">Cell cycle</keyword>
<dbReference type="Pfam" id="PF02875">
    <property type="entry name" value="Mur_ligase_C"/>
    <property type="match status" value="1"/>
</dbReference>
<keyword evidence="2" id="KW-0067">ATP-binding</keyword>
<feature type="binding site" evidence="2">
    <location>
        <position position="191"/>
    </location>
    <ligand>
        <name>UDP-N-acetyl-alpha-D-muramoyl-L-alanyl-D-glutamate</name>
        <dbReference type="ChEBI" id="CHEBI:83900"/>
    </ligand>
</feature>
<reference evidence="6" key="1">
    <citation type="submission" date="2022-06" db="EMBL/GenBank/DDBJ databases">
        <title>New Polynucleobacter species.</title>
        <authorList>
            <person name="Hahn M.W."/>
        </authorList>
    </citation>
    <scope>NUCLEOTIDE SEQUENCE</scope>
    <source>
        <strain evidence="6">UK-FUSCHL-C3</strain>
    </source>
</reference>
<keyword evidence="2 3" id="KW-0133">Cell shape</keyword>